<dbReference type="InterPro" id="IPR009057">
    <property type="entry name" value="Homeodomain-like_sf"/>
</dbReference>
<protein>
    <recommendedName>
        <fullName evidence="2">Transcription factor TFIIIB component B'' Myb domain-containing protein</fullName>
    </recommendedName>
</protein>
<dbReference type="EMBL" id="JAGEUA010000009">
    <property type="protein sequence ID" value="KAL0965801.1"/>
    <property type="molecule type" value="Genomic_DNA"/>
</dbReference>
<feature type="region of interest" description="Disordered" evidence="1">
    <location>
        <begin position="271"/>
        <end position="306"/>
    </location>
</feature>
<evidence type="ECO:0000313" key="3">
    <source>
        <dbReference type="EMBL" id="KAL0965801.1"/>
    </source>
</evidence>
<feature type="compositionally biased region" description="Polar residues" evidence="1">
    <location>
        <begin position="139"/>
        <end position="148"/>
    </location>
</feature>
<proteinExistence type="predicted"/>
<accession>A0ABD0WJU1</accession>
<dbReference type="PANTHER" id="PTHR22929">
    <property type="entry name" value="RNA POLYMERASE III TRANSCRIPTION INITIATION FACTOR B"/>
    <property type="match status" value="1"/>
</dbReference>
<reference evidence="3 4" key="1">
    <citation type="submission" date="2024-06" db="EMBL/GenBank/DDBJ databases">
        <authorList>
            <person name="Pan Q."/>
            <person name="Wen M."/>
            <person name="Jouanno E."/>
            <person name="Zahm M."/>
            <person name="Klopp C."/>
            <person name="Cabau C."/>
            <person name="Louis A."/>
            <person name="Berthelot C."/>
            <person name="Parey E."/>
            <person name="Roest Crollius H."/>
            <person name="Montfort J."/>
            <person name="Robinson-Rechavi M."/>
            <person name="Bouchez O."/>
            <person name="Lampietro C."/>
            <person name="Lopez Roques C."/>
            <person name="Donnadieu C."/>
            <person name="Postlethwait J."/>
            <person name="Bobe J."/>
            <person name="Verreycken H."/>
            <person name="Guiguen Y."/>
        </authorList>
    </citation>
    <scope>NUCLEOTIDE SEQUENCE [LARGE SCALE GENOMIC DNA]</scope>
    <source>
        <strain evidence="3">Up_M1</strain>
        <tissue evidence="3">Testis</tissue>
    </source>
</reference>
<evidence type="ECO:0000259" key="2">
    <source>
        <dbReference type="Pfam" id="PF15963"/>
    </source>
</evidence>
<feature type="compositionally biased region" description="Polar residues" evidence="1">
    <location>
        <begin position="10"/>
        <end position="20"/>
    </location>
</feature>
<dbReference type="Proteomes" id="UP001557470">
    <property type="component" value="Unassembled WGS sequence"/>
</dbReference>
<dbReference type="InterPro" id="IPR039467">
    <property type="entry name" value="TFIIIB_B''_Myb"/>
</dbReference>
<comment type="caution">
    <text evidence="3">The sequence shown here is derived from an EMBL/GenBank/DDBJ whole genome shotgun (WGS) entry which is preliminary data.</text>
</comment>
<evidence type="ECO:0000256" key="1">
    <source>
        <dbReference type="SAM" id="MobiDB-lite"/>
    </source>
</evidence>
<dbReference type="SUPFAM" id="SSF46689">
    <property type="entry name" value="Homeodomain-like"/>
    <property type="match status" value="1"/>
</dbReference>
<organism evidence="3 4">
    <name type="scientific">Umbra pygmaea</name>
    <name type="common">Eastern mudminnow</name>
    <dbReference type="NCBI Taxonomy" id="75934"/>
    <lineage>
        <taxon>Eukaryota</taxon>
        <taxon>Metazoa</taxon>
        <taxon>Chordata</taxon>
        <taxon>Craniata</taxon>
        <taxon>Vertebrata</taxon>
        <taxon>Euteleostomi</taxon>
        <taxon>Actinopterygii</taxon>
        <taxon>Neopterygii</taxon>
        <taxon>Teleostei</taxon>
        <taxon>Protacanthopterygii</taxon>
        <taxon>Esociformes</taxon>
        <taxon>Umbridae</taxon>
        <taxon>Umbra</taxon>
    </lineage>
</organism>
<dbReference type="Pfam" id="PF15963">
    <property type="entry name" value="Myb_DNA-bind_7"/>
    <property type="match status" value="1"/>
</dbReference>
<feature type="compositionally biased region" description="Basic and acidic residues" evidence="1">
    <location>
        <begin position="406"/>
        <end position="426"/>
    </location>
</feature>
<feature type="region of interest" description="Disordered" evidence="1">
    <location>
        <begin position="159"/>
        <end position="178"/>
    </location>
</feature>
<feature type="domain" description="Transcription factor TFIIIB component B'' Myb" evidence="2">
    <location>
        <begin position="358"/>
        <end position="406"/>
    </location>
</feature>
<dbReference type="PANTHER" id="PTHR22929:SF0">
    <property type="entry name" value="TRANSCRIPTION FACTOR TFIIIB COMPONENT B'' HOMOLOG"/>
    <property type="match status" value="1"/>
</dbReference>
<feature type="compositionally biased region" description="Basic and acidic residues" evidence="1">
    <location>
        <begin position="80"/>
        <end position="97"/>
    </location>
</feature>
<evidence type="ECO:0000313" key="4">
    <source>
        <dbReference type="Proteomes" id="UP001557470"/>
    </source>
</evidence>
<feature type="region of interest" description="Disordered" evidence="1">
    <location>
        <begin position="1"/>
        <end position="148"/>
    </location>
</feature>
<feature type="region of interest" description="Disordered" evidence="1">
    <location>
        <begin position="406"/>
        <end position="442"/>
    </location>
</feature>
<name>A0ABD0WJU1_UMBPY</name>
<keyword evidence="4" id="KW-1185">Reference proteome</keyword>
<dbReference type="AlphaFoldDB" id="A0ABD0WJU1"/>
<sequence>MPCDGEDQNGEASSSTSSAGLQRRKRFSVMPNLSNPRAAPTPALACSSPRIHKSPFRGGTEHPAPTPYAPDTPSQPDARSSQDMRSQRRRLSGDTRPAKGQHKPSALSPGPETSSNHLGKHAVNESSQSQPVPHAANKEATSTQVTKQEQCIIQSGVLKMAKAPSVPSEKVPSLSLPDKESIPISERANTLATSSVSDGFAGLDLGKSRLSRLLNEPADPERLAKARKLRELLRQEMNKKKKQSKAQVCLREYTVDPSKMTMRDLIYFLPETNPMTSPDRPPTPGVTAETASQRDENEEEDDDANSGAMVPWVQVAEDNSLIIDMESSTVDGVRQKVPNPAYDRDVIFERGSTMTYSSFRKRNHVKAWSIKETDMFFLAISMVGTDFSMIGQLFPHRGRTEIKEQVQKRGEGQQLEDRQGLQREAEAGSEVLHYSPGEDLGT</sequence>
<gene>
    <name evidence="3" type="ORF">UPYG_G00285880</name>
</gene>